<evidence type="ECO:0000313" key="3">
    <source>
        <dbReference type="Proteomes" id="UP000516437"/>
    </source>
</evidence>
<evidence type="ECO:0000313" key="2">
    <source>
        <dbReference type="EMBL" id="KAB1226870.1"/>
    </source>
</evidence>
<organism evidence="2 3">
    <name type="scientific">Morella rubra</name>
    <name type="common">Chinese bayberry</name>
    <dbReference type="NCBI Taxonomy" id="262757"/>
    <lineage>
        <taxon>Eukaryota</taxon>
        <taxon>Viridiplantae</taxon>
        <taxon>Streptophyta</taxon>
        <taxon>Embryophyta</taxon>
        <taxon>Tracheophyta</taxon>
        <taxon>Spermatophyta</taxon>
        <taxon>Magnoliopsida</taxon>
        <taxon>eudicotyledons</taxon>
        <taxon>Gunneridae</taxon>
        <taxon>Pentapetalae</taxon>
        <taxon>rosids</taxon>
        <taxon>fabids</taxon>
        <taxon>Fagales</taxon>
        <taxon>Myricaceae</taxon>
        <taxon>Morella</taxon>
    </lineage>
</organism>
<gene>
    <name evidence="2" type="ORF">CJ030_MR1G002653</name>
</gene>
<dbReference type="AlphaFoldDB" id="A0A6A1WVY7"/>
<dbReference type="EMBL" id="RXIC02000019">
    <property type="protein sequence ID" value="KAB1226870.1"/>
    <property type="molecule type" value="Genomic_DNA"/>
</dbReference>
<evidence type="ECO:0000256" key="1">
    <source>
        <dbReference type="SAM" id="MobiDB-lite"/>
    </source>
</evidence>
<comment type="caution">
    <text evidence="2">The sequence shown here is derived from an EMBL/GenBank/DDBJ whole genome shotgun (WGS) entry which is preliminary data.</text>
</comment>
<feature type="region of interest" description="Disordered" evidence="1">
    <location>
        <begin position="62"/>
        <end position="98"/>
    </location>
</feature>
<proteinExistence type="predicted"/>
<protein>
    <submittedName>
        <fullName evidence="2">Uncharacterized protein</fullName>
    </submittedName>
</protein>
<name>A0A6A1WVY7_9ROSI</name>
<sequence>MACGHQKMHEKIEKMKALQLQHKSEGKSYTEVEIFVEILVAVFLAHEVALLSPGLASSSAMKKSASEGHDYSNADFPPVEPIEEQDFPQQPLPDDPTTNFLEDCALRFSLNLRWKIFLW</sequence>
<dbReference type="Proteomes" id="UP000516437">
    <property type="component" value="Chromosome 1"/>
</dbReference>
<keyword evidence="3" id="KW-1185">Reference proteome</keyword>
<reference evidence="2 3" key="1">
    <citation type="journal article" date="2019" name="Plant Biotechnol. J.">
        <title>The red bayberry genome and genetic basis of sex determination.</title>
        <authorList>
            <person name="Jia H.M."/>
            <person name="Jia H.J."/>
            <person name="Cai Q.L."/>
            <person name="Wang Y."/>
            <person name="Zhao H.B."/>
            <person name="Yang W.F."/>
            <person name="Wang G.Y."/>
            <person name="Li Y.H."/>
            <person name="Zhan D.L."/>
            <person name="Shen Y.T."/>
            <person name="Niu Q.F."/>
            <person name="Chang L."/>
            <person name="Qiu J."/>
            <person name="Zhao L."/>
            <person name="Xie H.B."/>
            <person name="Fu W.Y."/>
            <person name="Jin J."/>
            <person name="Li X.W."/>
            <person name="Jiao Y."/>
            <person name="Zhou C.C."/>
            <person name="Tu T."/>
            <person name="Chai C.Y."/>
            <person name="Gao J.L."/>
            <person name="Fan L.J."/>
            <person name="van de Weg E."/>
            <person name="Wang J.Y."/>
            <person name="Gao Z.S."/>
        </authorList>
    </citation>
    <scope>NUCLEOTIDE SEQUENCE [LARGE SCALE GENOMIC DNA]</scope>
    <source>
        <tissue evidence="2">Leaves</tissue>
    </source>
</reference>
<accession>A0A6A1WVY7</accession>